<dbReference type="Proteomes" id="UP000363661">
    <property type="component" value="Unassembled WGS sequence"/>
</dbReference>
<dbReference type="EMBL" id="CABHNA010000019">
    <property type="protein sequence ID" value="VUW92541.1"/>
    <property type="molecule type" value="Genomic_DNA"/>
</dbReference>
<evidence type="ECO:0000313" key="1">
    <source>
        <dbReference type="EMBL" id="VUW92541.1"/>
    </source>
</evidence>
<dbReference type="AlphaFoldDB" id="A0A564SBX2"/>
<reference evidence="1 2" key="1">
    <citation type="submission" date="2019-07" db="EMBL/GenBank/DDBJ databases">
        <authorList>
            <person name="Hibberd C M."/>
            <person name="Gehrig L. J."/>
            <person name="Chang H.-W."/>
            <person name="Venkatesh S."/>
        </authorList>
    </citation>
    <scope>NUCLEOTIDE SEQUENCE [LARGE SCALE GENOMIC DNA]</scope>
    <source>
        <strain evidence="1">Ruminococcus_torques_SSTS_Bg7063</strain>
    </source>
</reference>
<sequence length="353" mass="40615">MPKTGGNKTKYMSRKKKNRVYVGLDGLDIKVNTTKILEQNYYIFYNNINDEIGHLQAVKDGYLLHLCLPKVLRKDNTIPFCKEDFKHIENVLACVQTQLKSLFGNDIYETIVRVCEVNATAELSNVTKTAPMLKLLATILLTKGEKLFICATGERIGKRYEAVKCLCSGQQIESIKTAQLSNSRVKLKLYDKSKEQNITDKGLLRIEFIYSARGLKVAKTGKTLAEFLRPDSILSLLSWYRKDYKELLIDCYWNNTDRYNLNDEYNVPVYEEMITIIHNDLVSHEGQPLSVALINKNLIEIDYELFKRACKRYYPKLNSAQKAWRRVQKSGEIQVNTGVIDEFVSISRQIING</sequence>
<accession>A0A564SBX2</accession>
<keyword evidence="2" id="KW-1185">Reference proteome</keyword>
<proteinExistence type="predicted"/>
<name>A0A564SBX2_9FIRM</name>
<organism evidence="1 2">
    <name type="scientific">[Ruminococcus] torques</name>
    <dbReference type="NCBI Taxonomy" id="33039"/>
    <lineage>
        <taxon>Bacteria</taxon>
        <taxon>Bacillati</taxon>
        <taxon>Bacillota</taxon>
        <taxon>Clostridia</taxon>
        <taxon>Lachnospirales</taxon>
        <taxon>Lachnospiraceae</taxon>
        <taxon>Mediterraneibacter</taxon>
    </lineage>
</organism>
<gene>
    <name evidence="1" type="ORF">RTSSTS7063_00141</name>
</gene>
<protein>
    <submittedName>
        <fullName evidence="1">Uncharacterized protein</fullName>
    </submittedName>
</protein>
<evidence type="ECO:0000313" key="2">
    <source>
        <dbReference type="Proteomes" id="UP000363661"/>
    </source>
</evidence>